<protein>
    <submittedName>
        <fullName evidence="1">RCG41074</fullName>
    </submittedName>
</protein>
<accession>A6K230</accession>
<dbReference type="AlphaFoldDB" id="A6K230"/>
<dbReference type="Proteomes" id="UP000234681">
    <property type="component" value="Chromosome 4"/>
</dbReference>
<gene>
    <name evidence="1" type="ORF">rCG_41074</name>
</gene>
<reference evidence="2" key="1">
    <citation type="submission" date="2005-09" db="EMBL/GenBank/DDBJ databases">
        <authorList>
            <person name="Mural R.J."/>
            <person name="Li P.W."/>
            <person name="Adams M.D."/>
            <person name="Amanatides P.G."/>
            <person name="Baden-Tillson H."/>
            <person name="Barnstead M."/>
            <person name="Chin S.H."/>
            <person name="Dew I."/>
            <person name="Evans C.A."/>
            <person name="Ferriera S."/>
            <person name="Flanigan M."/>
            <person name="Fosler C."/>
            <person name="Glodek A."/>
            <person name="Gu Z."/>
            <person name="Holt R.A."/>
            <person name="Jennings D."/>
            <person name="Kraft C.L."/>
            <person name="Lu F."/>
            <person name="Nguyen T."/>
            <person name="Nusskern D.R."/>
            <person name="Pfannkoch C.M."/>
            <person name="Sitter C."/>
            <person name="Sutton G.G."/>
            <person name="Venter J.C."/>
            <person name="Wang Z."/>
            <person name="Woodage T."/>
            <person name="Zheng X.H."/>
            <person name="Zhong F."/>
        </authorList>
    </citation>
    <scope>NUCLEOTIDE SEQUENCE [LARGE SCALE GENOMIC DNA]</scope>
    <source>
        <strain>BN</strain>
        <strain evidence="2">Sprague-Dawley</strain>
    </source>
</reference>
<organism evidence="1 2">
    <name type="scientific">Rattus norvegicus</name>
    <name type="common">Rat</name>
    <dbReference type="NCBI Taxonomy" id="10116"/>
    <lineage>
        <taxon>Eukaryota</taxon>
        <taxon>Metazoa</taxon>
        <taxon>Chordata</taxon>
        <taxon>Craniata</taxon>
        <taxon>Vertebrata</taxon>
        <taxon>Euteleostomi</taxon>
        <taxon>Mammalia</taxon>
        <taxon>Eutheria</taxon>
        <taxon>Euarchontoglires</taxon>
        <taxon>Glires</taxon>
        <taxon>Rodentia</taxon>
        <taxon>Myomorpha</taxon>
        <taxon>Muroidea</taxon>
        <taxon>Muridae</taxon>
        <taxon>Murinae</taxon>
        <taxon>Rattus</taxon>
    </lineage>
</organism>
<evidence type="ECO:0000313" key="2">
    <source>
        <dbReference type="Proteomes" id="UP000234681"/>
    </source>
</evidence>
<name>A6K230_RAT</name>
<proteinExistence type="predicted"/>
<dbReference type="EMBL" id="CH474013">
    <property type="protein sequence ID" value="EDL84312.1"/>
    <property type="molecule type" value="Genomic_DNA"/>
</dbReference>
<evidence type="ECO:0000313" key="1">
    <source>
        <dbReference type="EMBL" id="EDL84312.1"/>
    </source>
</evidence>
<sequence length="45" mass="4874">MDLLKADVIQSSQCDCCPSSGSANWSGTIRKCSLVGVDVLLWVWT</sequence>